<gene>
    <name evidence="1" type="ORF">PG996_012907</name>
</gene>
<evidence type="ECO:0000313" key="2">
    <source>
        <dbReference type="Proteomes" id="UP001446871"/>
    </source>
</evidence>
<evidence type="ECO:0000313" key="1">
    <source>
        <dbReference type="EMBL" id="KAK8053606.1"/>
    </source>
</evidence>
<comment type="caution">
    <text evidence="1">The sequence shown here is derived from an EMBL/GenBank/DDBJ whole genome shotgun (WGS) entry which is preliminary data.</text>
</comment>
<protein>
    <recommendedName>
        <fullName evidence="3">RRM domain-containing protein</fullName>
    </recommendedName>
</protein>
<sequence>MYTSKVLDSSDRNWMKKAIKRGRGVYIMDIAPGQTKAQFEAFLGRNGVPSCELHWETLRTAPGHSHNGGLCVLYFPHKTDADAAKNILRPAWFGGEKLRVREIRFAANYHVPNNNAAGPAQIPAPAPAAAAAPSSTSAQSLWDQLLSLRPKPSGKN</sequence>
<organism evidence="1 2">
    <name type="scientific">Apiospora saccharicola</name>
    <dbReference type="NCBI Taxonomy" id="335842"/>
    <lineage>
        <taxon>Eukaryota</taxon>
        <taxon>Fungi</taxon>
        <taxon>Dikarya</taxon>
        <taxon>Ascomycota</taxon>
        <taxon>Pezizomycotina</taxon>
        <taxon>Sordariomycetes</taxon>
        <taxon>Xylariomycetidae</taxon>
        <taxon>Amphisphaeriales</taxon>
        <taxon>Apiosporaceae</taxon>
        <taxon>Apiospora</taxon>
    </lineage>
</organism>
<dbReference type="EMBL" id="JAQQWM010000008">
    <property type="protein sequence ID" value="KAK8053606.1"/>
    <property type="molecule type" value="Genomic_DNA"/>
</dbReference>
<reference evidence="1 2" key="1">
    <citation type="submission" date="2023-01" db="EMBL/GenBank/DDBJ databases">
        <title>Analysis of 21 Apiospora genomes using comparative genomics revels a genus with tremendous synthesis potential of carbohydrate active enzymes and secondary metabolites.</title>
        <authorList>
            <person name="Sorensen T."/>
        </authorList>
    </citation>
    <scope>NUCLEOTIDE SEQUENCE [LARGE SCALE GENOMIC DNA]</scope>
    <source>
        <strain evidence="1 2">CBS 83171</strain>
    </source>
</reference>
<dbReference type="CDD" id="cd00590">
    <property type="entry name" value="RRM_SF"/>
    <property type="match status" value="1"/>
</dbReference>
<dbReference type="Proteomes" id="UP001446871">
    <property type="component" value="Unassembled WGS sequence"/>
</dbReference>
<proteinExistence type="predicted"/>
<dbReference type="InterPro" id="IPR035979">
    <property type="entry name" value="RBD_domain_sf"/>
</dbReference>
<name>A0ABR1U3Z7_9PEZI</name>
<accession>A0ABR1U3Z7</accession>
<dbReference type="SUPFAM" id="SSF54928">
    <property type="entry name" value="RNA-binding domain, RBD"/>
    <property type="match status" value="1"/>
</dbReference>
<keyword evidence="2" id="KW-1185">Reference proteome</keyword>
<evidence type="ECO:0008006" key="3">
    <source>
        <dbReference type="Google" id="ProtNLM"/>
    </source>
</evidence>